<dbReference type="InterPro" id="IPR036397">
    <property type="entry name" value="RNaseH_sf"/>
</dbReference>
<accession>A0A060SQY1</accession>
<dbReference type="Pfam" id="PF16486">
    <property type="entry name" value="ArgoN"/>
    <property type="match status" value="1"/>
</dbReference>
<feature type="domain" description="Piwi" evidence="2">
    <location>
        <begin position="579"/>
        <end position="878"/>
    </location>
</feature>
<dbReference type="PROSITE" id="PS50822">
    <property type="entry name" value="PIWI"/>
    <property type="match status" value="1"/>
</dbReference>
<dbReference type="GO" id="GO:0003723">
    <property type="term" value="F:RNA binding"/>
    <property type="evidence" value="ECO:0007669"/>
    <property type="project" value="InterPro"/>
</dbReference>
<dbReference type="Pfam" id="PF02170">
    <property type="entry name" value="PAZ"/>
    <property type="match status" value="1"/>
</dbReference>
<dbReference type="PANTHER" id="PTHR22891">
    <property type="entry name" value="EUKARYOTIC TRANSLATION INITIATION FACTOR 2C"/>
    <property type="match status" value="1"/>
</dbReference>
<evidence type="ECO:0000313" key="3">
    <source>
        <dbReference type="EMBL" id="CDO74823.1"/>
    </source>
</evidence>
<dbReference type="SMART" id="SM01163">
    <property type="entry name" value="DUF1785"/>
    <property type="match status" value="1"/>
</dbReference>
<dbReference type="InterPro" id="IPR045246">
    <property type="entry name" value="Piwi_ago-like"/>
</dbReference>
<reference evidence="3" key="1">
    <citation type="submission" date="2014-01" db="EMBL/GenBank/DDBJ databases">
        <title>The genome of the white-rot fungus Pycnoporus cinnabarinus: a basidiomycete model with a versatile arsenal for lignocellulosic biomass breakdown.</title>
        <authorList>
            <person name="Levasseur A."/>
            <person name="Lomascolo A."/>
            <person name="Ruiz-Duenas F.J."/>
            <person name="Uzan E."/>
            <person name="Piumi F."/>
            <person name="Kues U."/>
            <person name="Ram A.F.J."/>
            <person name="Murat C."/>
            <person name="Haon M."/>
            <person name="Benoit I."/>
            <person name="Arfi Y."/>
            <person name="Chevret D."/>
            <person name="Drula E."/>
            <person name="Kwon M.J."/>
            <person name="Gouret P."/>
            <person name="Lesage-Meessen L."/>
            <person name="Lombard V."/>
            <person name="Mariette J."/>
            <person name="Noirot C."/>
            <person name="Park J."/>
            <person name="Patyshakuliyeva A."/>
            <person name="Wieneger R.A.B."/>
            <person name="Wosten H.A.B."/>
            <person name="Martin F."/>
            <person name="Coutinho P.M."/>
            <person name="de Vries R."/>
            <person name="Martinez A.T."/>
            <person name="Klopp C."/>
            <person name="Pontarotti P."/>
            <person name="Henrissat B."/>
            <person name="Record E."/>
        </authorList>
    </citation>
    <scope>NUCLEOTIDE SEQUENCE [LARGE SCALE GENOMIC DNA]</scope>
    <source>
        <strain evidence="3">BRFM137</strain>
    </source>
</reference>
<dbReference type="InterPro" id="IPR032474">
    <property type="entry name" value="Argonaute_N"/>
</dbReference>
<dbReference type="Gene3D" id="2.170.260.10">
    <property type="entry name" value="paz domain"/>
    <property type="match status" value="1"/>
</dbReference>
<dbReference type="Pfam" id="PF16488">
    <property type="entry name" value="ArgoL2"/>
    <property type="match status" value="1"/>
</dbReference>
<dbReference type="OrthoDB" id="10252740at2759"/>
<dbReference type="AlphaFoldDB" id="A0A060SQY1"/>
<dbReference type="InterPro" id="IPR036085">
    <property type="entry name" value="PAZ_dom_sf"/>
</dbReference>
<dbReference type="InterPro" id="IPR014811">
    <property type="entry name" value="ArgoL1"/>
</dbReference>
<dbReference type="HOGENOM" id="CLU_004544_4_1_1"/>
<name>A0A060SQY1_PYCCI</name>
<sequence length="940" mass="104513">MIQYIARVRLIDDLWSYRSVFAPDRPADIDTRITDKSQDALIEALKSLKLQSDEAELPPRPNFGTVGRPIKLRTNFFPVRVPKGPLFEYDVALNPAAANKRLKRRIFQLAEQTKEWKNTGMTGKVAHDHSSKLISAFKLPQPLEIKFMYTEEGEEDSQQKREPKEYTMNIRFIQPIEMQSLLNYLEGHPQYKGYDIMPVINALNIILSMHPNRASGGGVMIGRNKFFHPAQMAPPVNLGGGLEAWRGFYSSVRPAWKQLMVNVNVCTTAFYKPGNLAERLVEFMNASFGARPAAFVKGVRVRTTHLGYRKTVKTAARVNARQHKFVAEGMGEVTVEQYFAKSTSDTCLSELSQALTIALEYNIRLQYPDLPLIDVGGQKTNFLPAEVCIILDNQPFRGKLLEEHTAAMITVACQPPNVNAQAIVNRGLQGLGFAQTAPPLNGFGIGIGTEMAVVPGRILSPPVVRYQAGPLTDLDTGRASWNLRGVRFSVGARLEKWAVLLIQDGNRYDEFAGVNDPELQRTVAGFADMCKRSGMTVDSAQPQMVAAQLPPKRPDDPLRKQAVQRIREALTSMKSKPKIVLVVLSNGDRHVYSGLKHLCDVFLDVATVCVHSAKFRKEKGQMQYFANVALKFNMKLGGVNHELGEQNMRWLQQEPTMLVGMDVTHPGVGSVKGTPSIAAVVASVDKRMGQYPASMRLQESKKEMITDLQAMMEERLLAFRAKNNNMLPTRVLVYRDGVSEGQFATVLQEEMPLMKAAFARFNTPQRQYNPKLTIVICGKRHHTRFFPTDAANAAQDGNPKPGTVVDRGVTAVYEYDFFLQAHGGLQGTTRPTHYNVVRDEIGIGADLLQGLTNDVSYTFARATKAVSLVSPAYYADLACERGRCYILSLLQGISDSGTTATSGSGQGEFEEVMTEARKLWRFDKSPNAVGGAMKETMFYL</sequence>
<organism evidence="3 4">
    <name type="scientific">Pycnoporus cinnabarinus</name>
    <name type="common">Cinnabar-red polypore</name>
    <name type="synonym">Trametes cinnabarina</name>
    <dbReference type="NCBI Taxonomy" id="5643"/>
    <lineage>
        <taxon>Eukaryota</taxon>
        <taxon>Fungi</taxon>
        <taxon>Dikarya</taxon>
        <taxon>Basidiomycota</taxon>
        <taxon>Agaricomycotina</taxon>
        <taxon>Agaricomycetes</taxon>
        <taxon>Polyporales</taxon>
        <taxon>Polyporaceae</taxon>
        <taxon>Trametes</taxon>
    </lineage>
</organism>
<comment type="caution">
    <text evidence="3">The sequence shown here is derived from an EMBL/GenBank/DDBJ whole genome shotgun (WGS) entry which is preliminary data.</text>
</comment>
<dbReference type="OMA" id="RGRCYIH"/>
<dbReference type="Proteomes" id="UP000029665">
    <property type="component" value="Unassembled WGS sequence"/>
</dbReference>
<protein>
    <recommendedName>
        <fullName evidence="5">Piwi domain-containing protein</fullName>
    </recommendedName>
</protein>
<dbReference type="InterPro" id="IPR003165">
    <property type="entry name" value="Piwi"/>
</dbReference>
<dbReference type="PROSITE" id="PS50821">
    <property type="entry name" value="PAZ"/>
    <property type="match status" value="1"/>
</dbReference>
<dbReference type="InterPro" id="IPR012337">
    <property type="entry name" value="RNaseH-like_sf"/>
</dbReference>
<dbReference type="Pfam" id="PF02171">
    <property type="entry name" value="Piwi"/>
    <property type="match status" value="1"/>
</dbReference>
<dbReference type="STRING" id="5643.A0A060SQY1"/>
<evidence type="ECO:0000259" key="1">
    <source>
        <dbReference type="PROSITE" id="PS50821"/>
    </source>
</evidence>
<dbReference type="InterPro" id="IPR032472">
    <property type="entry name" value="ArgoL2"/>
</dbReference>
<dbReference type="Pfam" id="PF08699">
    <property type="entry name" value="ArgoL1"/>
    <property type="match status" value="1"/>
</dbReference>
<dbReference type="EMBL" id="CCBP010000216">
    <property type="protein sequence ID" value="CDO74823.1"/>
    <property type="molecule type" value="Genomic_DNA"/>
</dbReference>
<dbReference type="CDD" id="cd04657">
    <property type="entry name" value="Piwi_ago-like"/>
    <property type="match status" value="1"/>
</dbReference>
<dbReference type="InterPro" id="IPR003100">
    <property type="entry name" value="PAZ_dom"/>
</dbReference>
<evidence type="ECO:0000259" key="2">
    <source>
        <dbReference type="PROSITE" id="PS50822"/>
    </source>
</evidence>
<evidence type="ECO:0008006" key="5">
    <source>
        <dbReference type="Google" id="ProtNLM"/>
    </source>
</evidence>
<dbReference type="SUPFAM" id="SSF101690">
    <property type="entry name" value="PAZ domain"/>
    <property type="match status" value="1"/>
</dbReference>
<dbReference type="Gene3D" id="3.40.50.2300">
    <property type="match status" value="1"/>
</dbReference>
<dbReference type="SUPFAM" id="SSF53098">
    <property type="entry name" value="Ribonuclease H-like"/>
    <property type="match status" value="1"/>
</dbReference>
<feature type="domain" description="PAZ" evidence="1">
    <location>
        <begin position="279"/>
        <end position="392"/>
    </location>
</feature>
<dbReference type="CDD" id="cd02846">
    <property type="entry name" value="PAZ_argonaute_like"/>
    <property type="match status" value="1"/>
</dbReference>
<dbReference type="Gene3D" id="3.30.420.10">
    <property type="entry name" value="Ribonuclease H-like superfamily/Ribonuclease H"/>
    <property type="match status" value="1"/>
</dbReference>
<proteinExistence type="predicted"/>
<gene>
    <name evidence="3" type="ORF">BN946_scf184353.g4</name>
</gene>
<keyword evidence="4" id="KW-1185">Reference proteome</keyword>
<dbReference type="SMART" id="SM00950">
    <property type="entry name" value="Piwi"/>
    <property type="match status" value="1"/>
</dbReference>
<evidence type="ECO:0000313" key="4">
    <source>
        <dbReference type="Proteomes" id="UP000029665"/>
    </source>
</evidence>